<dbReference type="Gene3D" id="1.25.40.10">
    <property type="entry name" value="Tetratricopeptide repeat domain"/>
    <property type="match status" value="1"/>
</dbReference>
<accession>W0HPZ5</accession>
<dbReference type="KEGG" id="pes:SOPEG_3105"/>
<sequence>MILTLVNGCSDTDTGTGMKLIRMGGLAVMIALLGGCAGDNRQARNDAPLPQATPQSAPTRLQLGMVYLAAGNLDAAWQNLSMAVKAAPGDYRTQLGMAQYEQWVGETAAAENRYQLALKLSPQNSEVLNNYGAFLCGLGQYVPAQQKFAAAAQSADYGEVADSLESAGYCFFKAGDDAQARSLLMRALKYDPEKGVALVSEANRQLTAGRPDRAQRLLDVYQHVLPASAESLWLQIRFAALANRPDDVQRYGARLARSFPQSEQYQQFLANEY</sequence>
<dbReference type="AlphaFoldDB" id="W0HPZ5"/>
<dbReference type="eggNOG" id="COG3063">
    <property type="taxonomic scope" value="Bacteria"/>
</dbReference>
<dbReference type="InterPro" id="IPR019734">
    <property type="entry name" value="TPR_rpt"/>
</dbReference>
<dbReference type="Proteomes" id="UP000019025">
    <property type="component" value="Chromosome"/>
</dbReference>
<dbReference type="EMBL" id="CP006568">
    <property type="protein sequence ID" value="AHF74562.1"/>
    <property type="molecule type" value="Genomic_DNA"/>
</dbReference>
<keyword evidence="3" id="KW-1185">Reference proteome</keyword>
<protein>
    <submittedName>
        <fullName evidence="2">Type IV pilus biogenesis protein PilF</fullName>
    </submittedName>
</protein>
<evidence type="ECO:0000256" key="1">
    <source>
        <dbReference type="PROSITE-ProRule" id="PRU00339"/>
    </source>
</evidence>
<dbReference type="InterPro" id="IPR011990">
    <property type="entry name" value="TPR-like_helical_dom_sf"/>
</dbReference>
<reference evidence="2 3" key="1">
    <citation type="journal article" date="2014" name="Genome Biol. Evol.">
        <title>Genome degeneration and adaptation in a nascent stage of symbiosis.</title>
        <authorList>
            <person name="Oakeson K.F."/>
            <person name="Gil R."/>
            <person name="Clayton A.L."/>
            <person name="Dunn D.M."/>
            <person name="von Niederhausern A.C."/>
            <person name="Hamil C."/>
            <person name="Aoyagi A."/>
            <person name="Duval B."/>
            <person name="Baca A."/>
            <person name="Silva F.J."/>
            <person name="Vallier A."/>
            <person name="Jackson D.G."/>
            <person name="Latorre A."/>
            <person name="Weiss R.B."/>
            <person name="Heddi A."/>
            <person name="Moya A."/>
            <person name="Dale C."/>
        </authorList>
    </citation>
    <scope>NUCLEOTIDE SEQUENCE [LARGE SCALE GENOMIC DNA]</scope>
    <source>
        <strain evidence="3">none</strain>
    </source>
</reference>
<dbReference type="Pfam" id="PF13431">
    <property type="entry name" value="TPR_17"/>
    <property type="match status" value="1"/>
</dbReference>
<keyword evidence="1" id="KW-0802">TPR repeat</keyword>
<feature type="repeat" description="TPR" evidence="1">
    <location>
        <begin position="57"/>
        <end position="90"/>
    </location>
</feature>
<dbReference type="HOGENOM" id="CLU_003728_7_2_6"/>
<dbReference type="PROSITE" id="PS50005">
    <property type="entry name" value="TPR"/>
    <property type="match status" value="2"/>
</dbReference>
<dbReference type="SUPFAM" id="SSF48452">
    <property type="entry name" value="TPR-like"/>
    <property type="match status" value="1"/>
</dbReference>
<evidence type="ECO:0000313" key="2">
    <source>
        <dbReference type="EMBL" id="AHF74562.1"/>
    </source>
</evidence>
<gene>
    <name evidence="2" type="primary">pilF</name>
    <name evidence="2" type="ORF">SOPEG_3105</name>
</gene>
<feature type="repeat" description="TPR" evidence="1">
    <location>
        <begin position="161"/>
        <end position="194"/>
    </location>
</feature>
<name>W0HPZ5_9GAMM</name>
<dbReference type="InterPro" id="IPR013360">
    <property type="entry name" value="Pilus_4_PilW"/>
</dbReference>
<proteinExistence type="predicted"/>
<dbReference type="PATRIC" id="fig|2342.5.peg.3363"/>
<dbReference type="STRING" id="2342.SOPEG_3105"/>
<organism evidence="2 3">
    <name type="scientific">Candidatus Sodalis pierantonii str. SOPE</name>
    <dbReference type="NCBI Taxonomy" id="2342"/>
    <lineage>
        <taxon>Bacteria</taxon>
        <taxon>Pseudomonadati</taxon>
        <taxon>Pseudomonadota</taxon>
        <taxon>Gammaproteobacteria</taxon>
        <taxon>Enterobacterales</taxon>
        <taxon>Bruguierivoracaceae</taxon>
        <taxon>Sodalis</taxon>
    </lineage>
</organism>
<dbReference type="SMART" id="SM00028">
    <property type="entry name" value="TPR"/>
    <property type="match status" value="3"/>
</dbReference>
<dbReference type="NCBIfam" id="TIGR02521">
    <property type="entry name" value="type_IV_pilW"/>
    <property type="match status" value="1"/>
</dbReference>
<evidence type="ECO:0000313" key="3">
    <source>
        <dbReference type="Proteomes" id="UP000019025"/>
    </source>
</evidence>